<accession>A0A0D2MB52</accession>
<evidence type="ECO:0000256" key="1">
    <source>
        <dbReference type="ARBA" id="ARBA00022527"/>
    </source>
</evidence>
<feature type="compositionally biased region" description="Pro residues" evidence="6">
    <location>
        <begin position="212"/>
        <end position="225"/>
    </location>
</feature>
<keyword evidence="2" id="KW-0808">Transferase</keyword>
<keyword evidence="3" id="KW-0547">Nucleotide-binding</keyword>
<dbReference type="SUPFAM" id="SSF56112">
    <property type="entry name" value="Protein kinase-like (PK-like)"/>
    <property type="match status" value="1"/>
</dbReference>
<dbReference type="InterPro" id="IPR000719">
    <property type="entry name" value="Prot_kinase_dom"/>
</dbReference>
<dbReference type="GO" id="GO:0005524">
    <property type="term" value="F:ATP binding"/>
    <property type="evidence" value="ECO:0007669"/>
    <property type="project" value="UniProtKB-KW"/>
</dbReference>
<evidence type="ECO:0000256" key="2">
    <source>
        <dbReference type="ARBA" id="ARBA00022679"/>
    </source>
</evidence>
<dbReference type="AlphaFoldDB" id="A0A0D2MB52"/>
<evidence type="ECO:0000256" key="6">
    <source>
        <dbReference type="SAM" id="MobiDB-lite"/>
    </source>
</evidence>
<dbReference type="STRING" id="145388.A0A0D2MB52"/>
<organism evidence="8 9">
    <name type="scientific">Monoraphidium neglectum</name>
    <dbReference type="NCBI Taxonomy" id="145388"/>
    <lineage>
        <taxon>Eukaryota</taxon>
        <taxon>Viridiplantae</taxon>
        <taxon>Chlorophyta</taxon>
        <taxon>core chlorophytes</taxon>
        <taxon>Chlorophyceae</taxon>
        <taxon>CS clade</taxon>
        <taxon>Sphaeropleales</taxon>
        <taxon>Selenastraceae</taxon>
        <taxon>Monoraphidium</taxon>
    </lineage>
</organism>
<feature type="compositionally biased region" description="Low complexity" evidence="6">
    <location>
        <begin position="26"/>
        <end position="39"/>
    </location>
</feature>
<dbReference type="Pfam" id="PF00069">
    <property type="entry name" value="Pkinase"/>
    <property type="match status" value="1"/>
</dbReference>
<feature type="region of interest" description="Disordered" evidence="6">
    <location>
        <begin position="203"/>
        <end position="238"/>
    </location>
</feature>
<protein>
    <recommendedName>
        <fullName evidence="7">Protein kinase domain-containing protein</fullName>
    </recommendedName>
</protein>
<evidence type="ECO:0000313" key="9">
    <source>
        <dbReference type="Proteomes" id="UP000054498"/>
    </source>
</evidence>
<dbReference type="Proteomes" id="UP000054498">
    <property type="component" value="Unassembled WGS sequence"/>
</dbReference>
<dbReference type="InterPro" id="IPR011009">
    <property type="entry name" value="Kinase-like_dom_sf"/>
</dbReference>
<gene>
    <name evidence="8" type="ORF">MNEG_7456</name>
</gene>
<dbReference type="RefSeq" id="XP_013899524.1">
    <property type="nucleotide sequence ID" value="XM_014044070.1"/>
</dbReference>
<sequence length="499" mass="51710">MPSKLRGIATVSRVTSVASPVTNRPSSTSSSCPSSAWGSGVQGTSAADTPVPESPSSDVPDASSAELLSSPSSSITKPTYLDLSTHFYLHNAADIFNSGTFLGGGGQGEVRRVELLGHQYALRRATRYEISNERRTESIQGPWAQKHILYDYGDEADALYSLYELAAGDLHQALDGHSIAAVSGSSHGGCGQTAMLSAVSQPLPQPAACQPAPQPAPCQPPPQPAAPQKSQEGPTKPAPFKKLLRSLFKPANKKPPPVQPASPLMPTATAKALAAELITAVGTVHDAGVAHFDIKPGNVLVAADNHLTLCDFGCALPASMPAMCAGGTPLFMAPEQHVDIDSFLGRLSILLRSSLHHLATWCGLKHDSRPADVWALGATLVTMLLPPAEADAALAAARAGKKWVPAPGSVGAALPADLRDLLFRGMLARRPGRRLTVRQLKGHAFFAGVDWAAVEARTVPLPVDLVALAKIGREAEEADAAAAAAASTAAAGAGVDPVT</sequence>
<dbReference type="Gene3D" id="1.10.510.10">
    <property type="entry name" value="Transferase(Phosphotransferase) domain 1"/>
    <property type="match status" value="1"/>
</dbReference>
<reference evidence="8 9" key="1">
    <citation type="journal article" date="2013" name="BMC Genomics">
        <title>Reconstruction of the lipid metabolism for the microalga Monoraphidium neglectum from its genome sequence reveals characteristics suitable for biofuel production.</title>
        <authorList>
            <person name="Bogen C."/>
            <person name="Al-Dilaimi A."/>
            <person name="Albersmeier A."/>
            <person name="Wichmann J."/>
            <person name="Grundmann M."/>
            <person name="Rupp O."/>
            <person name="Lauersen K.J."/>
            <person name="Blifernez-Klassen O."/>
            <person name="Kalinowski J."/>
            <person name="Goesmann A."/>
            <person name="Mussgnug J.H."/>
            <person name="Kruse O."/>
        </authorList>
    </citation>
    <scope>NUCLEOTIDE SEQUENCE [LARGE SCALE GENOMIC DNA]</scope>
    <source>
        <strain evidence="8 9">SAG 48.87</strain>
    </source>
</reference>
<dbReference type="GeneID" id="25740332"/>
<evidence type="ECO:0000256" key="4">
    <source>
        <dbReference type="ARBA" id="ARBA00022777"/>
    </source>
</evidence>
<dbReference type="KEGG" id="mng:MNEG_7456"/>
<keyword evidence="9" id="KW-1185">Reference proteome</keyword>
<evidence type="ECO:0000256" key="5">
    <source>
        <dbReference type="ARBA" id="ARBA00022840"/>
    </source>
</evidence>
<dbReference type="PROSITE" id="PS00108">
    <property type="entry name" value="PROTEIN_KINASE_ST"/>
    <property type="match status" value="1"/>
</dbReference>
<evidence type="ECO:0000256" key="3">
    <source>
        <dbReference type="ARBA" id="ARBA00022741"/>
    </source>
</evidence>
<dbReference type="SMART" id="SM00220">
    <property type="entry name" value="S_TKc"/>
    <property type="match status" value="1"/>
</dbReference>
<keyword evidence="4" id="KW-0418">Kinase</keyword>
<dbReference type="GO" id="GO:0004674">
    <property type="term" value="F:protein serine/threonine kinase activity"/>
    <property type="evidence" value="ECO:0007669"/>
    <property type="project" value="UniProtKB-KW"/>
</dbReference>
<dbReference type="PROSITE" id="PS50011">
    <property type="entry name" value="PROTEIN_KINASE_DOM"/>
    <property type="match status" value="1"/>
</dbReference>
<feature type="compositionally biased region" description="Polar residues" evidence="6">
    <location>
        <begin position="12"/>
        <end position="25"/>
    </location>
</feature>
<keyword evidence="5" id="KW-0067">ATP-binding</keyword>
<dbReference type="EMBL" id="KK101538">
    <property type="protein sequence ID" value="KIZ00505.1"/>
    <property type="molecule type" value="Genomic_DNA"/>
</dbReference>
<feature type="compositionally biased region" description="Low complexity" evidence="6">
    <location>
        <begin position="50"/>
        <end position="72"/>
    </location>
</feature>
<keyword evidence="1" id="KW-0723">Serine/threonine-protein kinase</keyword>
<evidence type="ECO:0000259" key="7">
    <source>
        <dbReference type="PROSITE" id="PS50011"/>
    </source>
</evidence>
<name>A0A0D2MB52_9CHLO</name>
<feature type="domain" description="Protein kinase" evidence="7">
    <location>
        <begin position="96"/>
        <end position="446"/>
    </location>
</feature>
<proteinExistence type="predicted"/>
<dbReference type="PANTHER" id="PTHR24351">
    <property type="entry name" value="RIBOSOMAL PROTEIN S6 KINASE"/>
    <property type="match status" value="1"/>
</dbReference>
<feature type="region of interest" description="Disordered" evidence="6">
    <location>
        <begin position="1"/>
        <end position="72"/>
    </location>
</feature>
<dbReference type="InterPro" id="IPR008271">
    <property type="entry name" value="Ser/Thr_kinase_AS"/>
</dbReference>
<evidence type="ECO:0000313" key="8">
    <source>
        <dbReference type="EMBL" id="KIZ00505.1"/>
    </source>
</evidence>
<dbReference type="OrthoDB" id="283458at2759"/>